<comment type="function">
    <text evidence="8">Phosphorylase is an important allosteric enzyme in carbohydrate metabolism. Enzymes from different sources differ in their regulatory mechanisms and in their natural substrates. However, all known phosphorylases share catalytic and structural properties.</text>
</comment>
<dbReference type="PANTHER" id="PTHR11468">
    <property type="entry name" value="GLYCOGEN PHOSPHORYLASE"/>
    <property type="match status" value="1"/>
</dbReference>
<comment type="function">
    <text evidence="9">Allosteric enzyme that catalyzes the rate-limiting step in glycogen catabolism, the phosphorolytic cleavage of glycogen to produce glucose-1-phosphate, and plays a central role in maintaining cellular and organismal glucose homeostasis.</text>
</comment>
<evidence type="ECO:0000313" key="10">
    <source>
        <dbReference type="EMBL" id="MFC5769623.1"/>
    </source>
</evidence>
<proteinExistence type="inferred from homology"/>
<keyword evidence="6 9" id="KW-0663">Pyridoxal phosphate</keyword>
<evidence type="ECO:0000256" key="4">
    <source>
        <dbReference type="ARBA" id="ARBA00022676"/>
    </source>
</evidence>
<evidence type="ECO:0000256" key="2">
    <source>
        <dbReference type="ARBA" id="ARBA00001933"/>
    </source>
</evidence>
<evidence type="ECO:0000256" key="1">
    <source>
        <dbReference type="ARBA" id="ARBA00001275"/>
    </source>
</evidence>
<evidence type="ECO:0000256" key="5">
    <source>
        <dbReference type="ARBA" id="ARBA00022679"/>
    </source>
</evidence>
<dbReference type="EMBL" id="JBHSOG010000030">
    <property type="protein sequence ID" value="MFC5769623.1"/>
    <property type="molecule type" value="Genomic_DNA"/>
</dbReference>
<protein>
    <recommendedName>
        <fullName evidence="9">Alpha-1,4 glucan phosphorylase</fullName>
        <ecNumber evidence="9">2.4.1.1</ecNumber>
    </recommendedName>
</protein>
<dbReference type="SUPFAM" id="SSF53756">
    <property type="entry name" value="UDP-Glycosyltransferase/glycogen phosphorylase"/>
    <property type="match status" value="1"/>
</dbReference>
<evidence type="ECO:0000256" key="9">
    <source>
        <dbReference type="RuleBase" id="RU000587"/>
    </source>
</evidence>
<dbReference type="PANTHER" id="PTHR11468:SF3">
    <property type="entry name" value="GLYCOGEN PHOSPHORYLASE, LIVER FORM"/>
    <property type="match status" value="1"/>
</dbReference>
<comment type="caution">
    <text evidence="10">The sequence shown here is derived from an EMBL/GenBank/DDBJ whole genome shotgun (WGS) entry which is preliminary data.</text>
</comment>
<dbReference type="CDD" id="cd04300">
    <property type="entry name" value="GT35_Glycogen_Phosphorylase"/>
    <property type="match status" value="1"/>
</dbReference>
<dbReference type="InterPro" id="IPR011833">
    <property type="entry name" value="Glycg_phsphrylas"/>
</dbReference>
<dbReference type="NCBIfam" id="TIGR02093">
    <property type="entry name" value="P_ylase"/>
    <property type="match status" value="1"/>
</dbReference>
<evidence type="ECO:0000256" key="6">
    <source>
        <dbReference type="ARBA" id="ARBA00022898"/>
    </source>
</evidence>
<dbReference type="Pfam" id="PF00343">
    <property type="entry name" value="Phosphorylase"/>
    <property type="match status" value="1"/>
</dbReference>
<accession>A0ABW1AR92</accession>
<evidence type="ECO:0000313" key="11">
    <source>
        <dbReference type="Proteomes" id="UP001595974"/>
    </source>
</evidence>
<comment type="catalytic activity">
    <reaction evidence="1 9">
        <text>[(1-&gt;4)-alpha-D-glucosyl](n) + phosphate = [(1-&gt;4)-alpha-D-glucosyl](n-1) + alpha-D-glucose 1-phosphate</text>
        <dbReference type="Rhea" id="RHEA:41732"/>
        <dbReference type="Rhea" id="RHEA-COMP:9584"/>
        <dbReference type="Rhea" id="RHEA-COMP:9586"/>
        <dbReference type="ChEBI" id="CHEBI:15444"/>
        <dbReference type="ChEBI" id="CHEBI:43474"/>
        <dbReference type="ChEBI" id="CHEBI:58601"/>
        <dbReference type="EC" id="2.4.1.1"/>
    </reaction>
</comment>
<keyword evidence="4 9" id="KW-0328">Glycosyltransferase</keyword>
<sequence length="819" mass="93118">MDLQQFEHQYDHLSRDVAAFKRAISNKLMYQIAKNAESARTEDWLHAVSYAVRDHLVERWMKTVRACYEQDAKRVYYLSMEFLIGRTFTNAMLAADLMPVVRQALRELDVDPDGLLDLEPDAALGNGGLGRLAACFLDSMATLGIAGFGYGIRYDYGMFRQRIIDGQQVEVPDYWLTHGNPWEFQRPEIRVLVRYGGHLEQHGDAVCWVGTEDVLAMAYDQMIPGYGTEVVNTLRLWSAKATEEMDLSAFNRGNYFGAVESKNHSENVSRVLYPDDSTLSGQELRLRQEYFFVSASLQDIVRRYLVTHDDFAALPDKVSIHLNDTHPVLAIPELMRLLVDEHRIGWKRAWALCRKVFSYTNHTLMHEALETWPVDMLGRVLPRHLRIIFDINADFLTAVTAANGHDIELMRRLSLIDEHGERRVRMAYLAVVASHSVNGVSALHSDLMKESIFADFARLFPERFNNKTNGVTPRRWLAQANPGLAALIDERLGPSWRRDLERLHALREYVDDPGFMQRFRAVKRQNKENLARYVRERLCIELNPDALFDVHVKRMHEYKRQLLNVLHVVTRYQAILARPDADWVPRVVVFAGKAASAYRFAKLVIRLINDVAATINSDPRVGDRLKVVFLPNYRVSLAERIIPAADLSEQISTAGTEASGTGNMKLALNGALTIGTLDGANVEIREQVGDDNIFIFGHTTAEVADIRARGYQPRTYYENDAALKAALDAIRDGVFSAAEPGRYQQVFDVLVNWGDHYLLLADYASYVVAQHRGDETFRDAGDWSRRALLNVAGMGVFSSDRTIAEYADTIWHTPPVDLR</sequence>
<dbReference type="PROSITE" id="PS00102">
    <property type="entry name" value="PHOSPHORYLASE"/>
    <property type="match status" value="1"/>
</dbReference>
<keyword evidence="5 9" id="KW-0808">Transferase</keyword>
<evidence type="ECO:0000256" key="7">
    <source>
        <dbReference type="ARBA" id="ARBA00023277"/>
    </source>
</evidence>
<comment type="similarity">
    <text evidence="3 9">Belongs to the glycogen phosphorylase family.</text>
</comment>
<dbReference type="InterPro" id="IPR035090">
    <property type="entry name" value="Pyridoxal_P_attach_site"/>
</dbReference>
<comment type="cofactor">
    <cofactor evidence="2 9">
        <name>pyridoxal 5'-phosphate</name>
        <dbReference type="ChEBI" id="CHEBI:597326"/>
    </cofactor>
</comment>
<dbReference type="Proteomes" id="UP001595974">
    <property type="component" value="Unassembled WGS sequence"/>
</dbReference>
<dbReference type="EC" id="2.4.1.1" evidence="9"/>
<dbReference type="RefSeq" id="WP_096446921.1">
    <property type="nucleotide sequence ID" value="NZ_JBHSOG010000030.1"/>
</dbReference>
<evidence type="ECO:0000256" key="3">
    <source>
        <dbReference type="ARBA" id="ARBA00006047"/>
    </source>
</evidence>
<name>A0ABW1AR92_9RHOO</name>
<gene>
    <name evidence="10" type="ORF">ACFPTN_09565</name>
</gene>
<keyword evidence="7 9" id="KW-0119">Carbohydrate metabolism</keyword>
<dbReference type="InterPro" id="IPR000811">
    <property type="entry name" value="Glyco_trans_35"/>
</dbReference>
<dbReference type="GO" id="GO:0004645">
    <property type="term" value="F:1,4-alpha-oligoglucan phosphorylase activity"/>
    <property type="evidence" value="ECO:0007669"/>
    <property type="project" value="UniProtKB-EC"/>
</dbReference>
<keyword evidence="11" id="KW-1185">Reference proteome</keyword>
<organism evidence="10 11">
    <name type="scientific">Thauera sinica</name>
    <dbReference type="NCBI Taxonomy" id="2665146"/>
    <lineage>
        <taxon>Bacteria</taxon>
        <taxon>Pseudomonadati</taxon>
        <taxon>Pseudomonadota</taxon>
        <taxon>Betaproteobacteria</taxon>
        <taxon>Rhodocyclales</taxon>
        <taxon>Zoogloeaceae</taxon>
        <taxon>Thauera</taxon>
    </lineage>
</organism>
<evidence type="ECO:0000256" key="8">
    <source>
        <dbReference type="ARBA" id="ARBA00025174"/>
    </source>
</evidence>
<dbReference type="Gene3D" id="3.40.50.2000">
    <property type="entry name" value="Glycogen Phosphorylase B"/>
    <property type="match status" value="2"/>
</dbReference>
<dbReference type="PIRSF" id="PIRSF000460">
    <property type="entry name" value="Pprylas_GlgP"/>
    <property type="match status" value="1"/>
</dbReference>
<reference evidence="11" key="1">
    <citation type="journal article" date="2019" name="Int. J. Syst. Evol. Microbiol.">
        <title>The Global Catalogue of Microorganisms (GCM) 10K type strain sequencing project: providing services to taxonomists for standard genome sequencing and annotation.</title>
        <authorList>
            <consortium name="The Broad Institute Genomics Platform"/>
            <consortium name="The Broad Institute Genome Sequencing Center for Infectious Disease"/>
            <person name="Wu L."/>
            <person name="Ma J."/>
        </authorList>
    </citation>
    <scope>NUCLEOTIDE SEQUENCE [LARGE SCALE GENOMIC DNA]</scope>
    <source>
        <strain evidence="11">SHR3</strain>
    </source>
</reference>